<accession>A0A1S1HPJ7</accession>
<evidence type="ECO:0000256" key="11">
    <source>
        <dbReference type="ARBA" id="ARBA00023303"/>
    </source>
</evidence>
<organism evidence="15 16">
    <name type="scientific">Providencia stuartii</name>
    <dbReference type="NCBI Taxonomy" id="588"/>
    <lineage>
        <taxon>Bacteria</taxon>
        <taxon>Pseudomonadati</taxon>
        <taxon>Pseudomonadota</taxon>
        <taxon>Gammaproteobacteria</taxon>
        <taxon>Enterobacterales</taxon>
        <taxon>Morganellaceae</taxon>
        <taxon>Providencia</taxon>
    </lineage>
</organism>
<dbReference type="OrthoDB" id="9806299at2"/>
<dbReference type="GO" id="GO:0005886">
    <property type="term" value="C:plasma membrane"/>
    <property type="evidence" value="ECO:0007669"/>
    <property type="project" value="UniProtKB-SubCell"/>
</dbReference>
<evidence type="ECO:0000256" key="6">
    <source>
        <dbReference type="ARBA" id="ARBA00022723"/>
    </source>
</evidence>
<evidence type="ECO:0000313" key="16">
    <source>
        <dbReference type="Proteomes" id="UP000179588"/>
    </source>
</evidence>
<comment type="function">
    <text evidence="14">Fluoride-specific ion channel. Important for reducing fluoride concentration in the cell, thus reducing its toxicity.</text>
</comment>
<dbReference type="GO" id="GO:0062054">
    <property type="term" value="F:fluoride channel activity"/>
    <property type="evidence" value="ECO:0007669"/>
    <property type="project" value="UniProtKB-UniRule"/>
</dbReference>
<feature type="transmembrane region" description="Helical" evidence="14">
    <location>
        <begin position="35"/>
        <end position="59"/>
    </location>
</feature>
<evidence type="ECO:0000256" key="2">
    <source>
        <dbReference type="ARBA" id="ARBA00022448"/>
    </source>
</evidence>
<evidence type="ECO:0000256" key="9">
    <source>
        <dbReference type="ARBA" id="ARBA00023065"/>
    </source>
</evidence>
<feature type="binding site" evidence="14">
    <location>
        <position position="79"/>
    </location>
    <ligand>
        <name>Na(+)</name>
        <dbReference type="ChEBI" id="CHEBI:29101"/>
        <note>structural</note>
    </ligand>
</feature>
<evidence type="ECO:0000313" key="15">
    <source>
        <dbReference type="EMBL" id="OHT23213.1"/>
    </source>
</evidence>
<keyword evidence="8 14" id="KW-0915">Sodium</keyword>
<feature type="transmembrane region" description="Helical" evidence="14">
    <location>
        <begin position="6"/>
        <end position="23"/>
    </location>
</feature>
<proteinExistence type="inferred from homology"/>
<evidence type="ECO:0000256" key="14">
    <source>
        <dbReference type="HAMAP-Rule" id="MF_00454"/>
    </source>
</evidence>
<comment type="subcellular location">
    <subcellularLocation>
        <location evidence="1 14">Cell membrane</location>
        <topology evidence="1 14">Multi-pass membrane protein</topology>
    </subcellularLocation>
</comment>
<dbReference type="NCBIfam" id="TIGR00494">
    <property type="entry name" value="crcB"/>
    <property type="match status" value="1"/>
</dbReference>
<evidence type="ECO:0000256" key="7">
    <source>
        <dbReference type="ARBA" id="ARBA00022989"/>
    </source>
</evidence>
<evidence type="ECO:0000256" key="3">
    <source>
        <dbReference type="ARBA" id="ARBA00022475"/>
    </source>
</evidence>
<dbReference type="GeneID" id="92278612"/>
<dbReference type="PANTHER" id="PTHR28259:SF18">
    <property type="entry name" value="FLUORIDE-SPECIFIC ION CHANNEL FLUC"/>
    <property type="match status" value="1"/>
</dbReference>
<dbReference type="Pfam" id="PF02537">
    <property type="entry name" value="CRCB"/>
    <property type="match status" value="1"/>
</dbReference>
<evidence type="ECO:0000256" key="10">
    <source>
        <dbReference type="ARBA" id="ARBA00023136"/>
    </source>
</evidence>
<comment type="catalytic activity">
    <reaction evidence="13">
        <text>fluoride(in) = fluoride(out)</text>
        <dbReference type="Rhea" id="RHEA:76159"/>
        <dbReference type="ChEBI" id="CHEBI:17051"/>
    </reaction>
    <physiologicalReaction direction="left-to-right" evidence="13">
        <dbReference type="Rhea" id="RHEA:76160"/>
    </physiologicalReaction>
</comment>
<keyword evidence="10 14" id="KW-0472">Membrane</keyword>
<keyword evidence="9 14" id="KW-0406">Ion transport</keyword>
<comment type="activity regulation">
    <text evidence="14">Na(+) is not transported, but it plays an essential structural role and its presence is essential for fluoride channel function.</text>
</comment>
<evidence type="ECO:0000256" key="12">
    <source>
        <dbReference type="ARBA" id="ARBA00035120"/>
    </source>
</evidence>
<dbReference type="EMBL" id="LVIE01000190">
    <property type="protein sequence ID" value="OHT23213.1"/>
    <property type="molecule type" value="Genomic_DNA"/>
</dbReference>
<dbReference type="RefSeq" id="WP_070929186.1">
    <property type="nucleotide sequence ID" value="NZ_JBALHY010000001.1"/>
</dbReference>
<keyword evidence="6 14" id="KW-0479">Metal-binding</keyword>
<sequence>MLAFDIALVGAGGGIGSLLRWWIGRLVGEKYHGKFPLSTFIINVSGAFIIGFLSSYFLLDWDDRYGSFLQSAILTGLLGGYTTFSSMQLDALKLTQTKQKMLALFYLLLSIIAGLMAAFFGAWLIN</sequence>
<evidence type="ECO:0000256" key="5">
    <source>
        <dbReference type="ARBA" id="ARBA00022692"/>
    </source>
</evidence>
<dbReference type="AlphaFoldDB" id="A0A1S1HPJ7"/>
<keyword evidence="2 14" id="KW-0813">Transport</keyword>
<keyword evidence="7 14" id="KW-1133">Transmembrane helix</keyword>
<evidence type="ECO:0000256" key="8">
    <source>
        <dbReference type="ARBA" id="ARBA00023053"/>
    </source>
</evidence>
<evidence type="ECO:0000256" key="13">
    <source>
        <dbReference type="ARBA" id="ARBA00035585"/>
    </source>
</evidence>
<feature type="transmembrane region" description="Helical" evidence="14">
    <location>
        <begin position="65"/>
        <end position="84"/>
    </location>
</feature>
<name>A0A1S1HPJ7_PROST</name>
<comment type="similarity">
    <text evidence="12 14">Belongs to the fluoride channel Fluc/FEX (TC 1.A.43) family.</text>
</comment>
<reference evidence="15 16" key="1">
    <citation type="submission" date="2016-03" db="EMBL/GenBank/DDBJ databases">
        <title>Genome sequence of Providencia stuartii strain, isolated from the salivary glands of larval Lucilia sericata.</title>
        <authorList>
            <person name="Yuan Y."/>
            <person name="Zhang Y."/>
            <person name="Fu S."/>
            <person name="Crippen T.L."/>
            <person name="Visi D."/>
            <person name="Benbow M.E."/>
            <person name="Allen M."/>
            <person name="Tomberlin J.K."/>
            <person name="Sze S.-H."/>
            <person name="Tarone A.M."/>
        </authorList>
    </citation>
    <scope>NUCLEOTIDE SEQUENCE [LARGE SCALE GENOMIC DNA]</scope>
    <source>
        <strain evidence="15 16">Crippen</strain>
    </source>
</reference>
<dbReference type="GO" id="GO:0140114">
    <property type="term" value="P:cellular detoxification of fluoride"/>
    <property type="evidence" value="ECO:0007669"/>
    <property type="project" value="UniProtKB-UniRule"/>
</dbReference>
<dbReference type="PANTHER" id="PTHR28259">
    <property type="entry name" value="FLUORIDE EXPORT PROTEIN 1-RELATED"/>
    <property type="match status" value="1"/>
</dbReference>
<dbReference type="HAMAP" id="MF_00454">
    <property type="entry name" value="FluC"/>
    <property type="match status" value="1"/>
</dbReference>
<keyword evidence="3 14" id="KW-1003">Cell membrane</keyword>
<comment type="caution">
    <text evidence="15">The sequence shown here is derived from an EMBL/GenBank/DDBJ whole genome shotgun (WGS) entry which is preliminary data.</text>
</comment>
<dbReference type="InterPro" id="IPR003691">
    <property type="entry name" value="FluC"/>
</dbReference>
<feature type="binding site" evidence="14">
    <location>
        <position position="82"/>
    </location>
    <ligand>
        <name>Na(+)</name>
        <dbReference type="ChEBI" id="CHEBI:29101"/>
        <note>structural</note>
    </ligand>
</feature>
<keyword evidence="5 14" id="KW-0812">Transmembrane</keyword>
<evidence type="ECO:0000256" key="4">
    <source>
        <dbReference type="ARBA" id="ARBA00022519"/>
    </source>
</evidence>
<dbReference type="GO" id="GO:0046872">
    <property type="term" value="F:metal ion binding"/>
    <property type="evidence" value="ECO:0007669"/>
    <property type="project" value="UniProtKB-KW"/>
</dbReference>
<keyword evidence="11 14" id="KW-0407">Ion channel</keyword>
<feature type="transmembrane region" description="Helical" evidence="14">
    <location>
        <begin position="104"/>
        <end position="125"/>
    </location>
</feature>
<gene>
    <name evidence="14" type="primary">fluC</name>
    <name evidence="14" type="synonym">crcB</name>
    <name evidence="15" type="ORF">A3Q29_07260</name>
</gene>
<keyword evidence="4" id="KW-0997">Cell inner membrane</keyword>
<keyword evidence="16" id="KW-1185">Reference proteome</keyword>
<dbReference type="Proteomes" id="UP000179588">
    <property type="component" value="Unassembled WGS sequence"/>
</dbReference>
<evidence type="ECO:0000256" key="1">
    <source>
        <dbReference type="ARBA" id="ARBA00004651"/>
    </source>
</evidence>
<protein>
    <recommendedName>
        <fullName evidence="14">Fluoride-specific ion channel FluC</fullName>
    </recommendedName>
</protein>